<evidence type="ECO:0000256" key="1">
    <source>
        <dbReference type="ARBA" id="ARBA00004141"/>
    </source>
</evidence>
<sequence length="296" mass="32109">MPSPATPSTWRRALRLHQWAKNLLVFAPLALAGSVSTFADLLDALAGFLALGLAASAVYLINDLRDLADDRAHPTKRHRPLAAGEISDRSALVAALLLLLLAAAIAAVLPSLFGEALAAYLATTLAYSFLLKRCPPFDVFLLGILYALRILAGMAFVPVPVSPWFLGFALLFFLSLALAKRYAETAHALDTGDTLRLHRGYRPADLPFILALGVSSGSAAMLVFMVYLILERSPATVYASPEMLWLVFPLLAAWHARIWLLTGRGEMHEDPVAFALRDPLSWGLGLLVVLCVLLAW</sequence>
<keyword evidence="5 6" id="KW-0472">Membrane</keyword>
<evidence type="ECO:0000313" key="7">
    <source>
        <dbReference type="EMBL" id="SMF22046.1"/>
    </source>
</evidence>
<evidence type="ECO:0000256" key="5">
    <source>
        <dbReference type="ARBA" id="ARBA00023136"/>
    </source>
</evidence>
<feature type="transmembrane region" description="Helical" evidence="6">
    <location>
        <begin position="242"/>
        <end position="262"/>
    </location>
</feature>
<dbReference type="InterPro" id="IPR000537">
    <property type="entry name" value="UbiA_prenyltransferase"/>
</dbReference>
<keyword evidence="7" id="KW-0808">Transferase</keyword>
<dbReference type="GO" id="GO:0005886">
    <property type="term" value="C:plasma membrane"/>
    <property type="evidence" value="ECO:0007669"/>
    <property type="project" value="TreeGrafter"/>
</dbReference>
<reference evidence="7 8" key="1">
    <citation type="submission" date="2017-04" db="EMBL/GenBank/DDBJ databases">
        <authorList>
            <person name="Afonso C.L."/>
            <person name="Miller P.J."/>
            <person name="Scott M.A."/>
            <person name="Spackman E."/>
            <person name="Goraichik I."/>
            <person name="Dimitrov K.M."/>
            <person name="Suarez D.L."/>
            <person name="Swayne D.E."/>
        </authorList>
    </citation>
    <scope>NUCLEOTIDE SEQUENCE [LARGE SCALE GENOMIC DNA]</scope>
    <source>
        <strain evidence="7 8">USBA 355</strain>
    </source>
</reference>
<feature type="transmembrane region" description="Helical" evidence="6">
    <location>
        <begin position="274"/>
        <end position="295"/>
    </location>
</feature>
<dbReference type="PANTHER" id="PTHR11048:SF5">
    <property type="entry name" value="DECAPRENYL-PHOSPHATE PHOSPHORIBOSYLTRANSFERASE"/>
    <property type="match status" value="1"/>
</dbReference>
<gene>
    <name evidence="7" type="ORF">SAMN05428998_107153</name>
</gene>
<dbReference type="CDD" id="cd13963">
    <property type="entry name" value="PT_UbiA_2"/>
    <property type="match status" value="1"/>
</dbReference>
<dbReference type="Pfam" id="PF01040">
    <property type="entry name" value="UbiA"/>
    <property type="match status" value="1"/>
</dbReference>
<feature type="transmembrane region" description="Helical" evidence="6">
    <location>
        <begin position="163"/>
        <end position="179"/>
    </location>
</feature>
<protein>
    <submittedName>
        <fullName evidence="7">UbiA prenyltransferase family protein</fullName>
    </submittedName>
</protein>
<evidence type="ECO:0000313" key="8">
    <source>
        <dbReference type="Proteomes" id="UP000192917"/>
    </source>
</evidence>
<evidence type="ECO:0000256" key="6">
    <source>
        <dbReference type="SAM" id="Phobius"/>
    </source>
</evidence>
<evidence type="ECO:0000256" key="3">
    <source>
        <dbReference type="ARBA" id="ARBA00022692"/>
    </source>
</evidence>
<dbReference type="AlphaFoldDB" id="A0A1Y6BPM9"/>
<dbReference type="GO" id="GO:0009247">
    <property type="term" value="P:glycolipid biosynthetic process"/>
    <property type="evidence" value="ECO:0007669"/>
    <property type="project" value="TreeGrafter"/>
</dbReference>
<organism evidence="7 8">
    <name type="scientific">Tistlia consotensis USBA 355</name>
    <dbReference type="NCBI Taxonomy" id="560819"/>
    <lineage>
        <taxon>Bacteria</taxon>
        <taxon>Pseudomonadati</taxon>
        <taxon>Pseudomonadota</taxon>
        <taxon>Alphaproteobacteria</taxon>
        <taxon>Rhodospirillales</taxon>
        <taxon>Rhodovibrionaceae</taxon>
        <taxon>Tistlia</taxon>
    </lineage>
</organism>
<name>A0A1Y6BPM9_9PROT</name>
<comment type="subcellular location">
    <subcellularLocation>
        <location evidence="1">Membrane</location>
        <topology evidence="1">Multi-pass membrane protein</topology>
    </subcellularLocation>
</comment>
<dbReference type="RefSeq" id="WP_085122849.1">
    <property type="nucleotide sequence ID" value="NZ_FWZX01000007.1"/>
</dbReference>
<feature type="transmembrane region" description="Helical" evidence="6">
    <location>
        <begin position="206"/>
        <end position="230"/>
    </location>
</feature>
<keyword evidence="2" id="KW-1003">Cell membrane</keyword>
<dbReference type="EMBL" id="FWZX01000007">
    <property type="protein sequence ID" value="SMF22046.1"/>
    <property type="molecule type" value="Genomic_DNA"/>
</dbReference>
<evidence type="ECO:0000256" key="4">
    <source>
        <dbReference type="ARBA" id="ARBA00022989"/>
    </source>
</evidence>
<dbReference type="NCBIfam" id="NF006088">
    <property type="entry name" value="PRK08238.1"/>
    <property type="match status" value="1"/>
</dbReference>
<dbReference type="InterPro" id="IPR044878">
    <property type="entry name" value="UbiA_sf"/>
</dbReference>
<feature type="transmembrane region" description="Helical" evidence="6">
    <location>
        <begin position="20"/>
        <end position="39"/>
    </location>
</feature>
<accession>A0A1Y6BPM9</accession>
<keyword evidence="4 6" id="KW-1133">Transmembrane helix</keyword>
<keyword evidence="3 6" id="KW-0812">Transmembrane</keyword>
<keyword evidence="8" id="KW-1185">Reference proteome</keyword>
<dbReference type="Gene3D" id="1.10.357.140">
    <property type="entry name" value="UbiA prenyltransferase"/>
    <property type="match status" value="1"/>
</dbReference>
<feature type="transmembrane region" description="Helical" evidence="6">
    <location>
        <begin position="86"/>
        <end position="106"/>
    </location>
</feature>
<dbReference type="InterPro" id="IPR039653">
    <property type="entry name" value="Prenyltransferase"/>
</dbReference>
<dbReference type="Proteomes" id="UP000192917">
    <property type="component" value="Unassembled WGS sequence"/>
</dbReference>
<evidence type="ECO:0000256" key="2">
    <source>
        <dbReference type="ARBA" id="ARBA00022475"/>
    </source>
</evidence>
<dbReference type="GO" id="GO:0016765">
    <property type="term" value="F:transferase activity, transferring alkyl or aryl (other than methyl) groups"/>
    <property type="evidence" value="ECO:0007669"/>
    <property type="project" value="InterPro"/>
</dbReference>
<dbReference type="STRING" id="560819.SAMN05428998_107153"/>
<dbReference type="PANTHER" id="PTHR11048">
    <property type="entry name" value="PRENYLTRANSFERASES"/>
    <property type="match status" value="1"/>
</dbReference>
<feature type="transmembrane region" description="Helical" evidence="6">
    <location>
        <begin position="45"/>
        <end position="65"/>
    </location>
</feature>
<proteinExistence type="predicted"/>